<dbReference type="Proteomes" id="UP000266426">
    <property type="component" value="Unassembled WGS sequence"/>
</dbReference>
<sequence>MNDKVARIIDANCNRTREGIRVLEEIGRFWLDDPSLFDALKSMRHRFSVIETALRTIMPHSISARESADDVGKEYIPQLESRRTDVMSLLDANARRVEESLRVLEEFSKLTESAPVQDIKNLRFEMYTLEKNIKNALG</sequence>
<feature type="domain" description="ThiD2" evidence="1">
    <location>
        <begin position="7"/>
        <end position="132"/>
    </location>
</feature>
<dbReference type="EMBL" id="QZJZ01000031">
    <property type="protein sequence ID" value="RJP60254.1"/>
    <property type="molecule type" value="Genomic_DNA"/>
</dbReference>
<name>A0A3A4R2D2_9BACT</name>
<evidence type="ECO:0000313" key="3">
    <source>
        <dbReference type="Proteomes" id="UP000266426"/>
    </source>
</evidence>
<evidence type="ECO:0000259" key="1">
    <source>
        <dbReference type="Pfam" id="PF17792"/>
    </source>
</evidence>
<protein>
    <submittedName>
        <fullName evidence="2">Thiamine-phosphate pyrophosphorylase</fullName>
    </submittedName>
</protein>
<dbReference type="Pfam" id="PF17792">
    <property type="entry name" value="ThiD2"/>
    <property type="match status" value="1"/>
</dbReference>
<comment type="caution">
    <text evidence="2">The sequence shown here is derived from an EMBL/GenBank/DDBJ whole genome shotgun (WGS) entry which is preliminary data.</text>
</comment>
<accession>A0A3A4R2D2</accession>
<dbReference type="InterPro" id="IPR041397">
    <property type="entry name" value="ThiD2"/>
</dbReference>
<organism evidence="2 3">
    <name type="scientific">Candidatus Auribacter fodinae</name>
    <dbReference type="NCBI Taxonomy" id="2093366"/>
    <lineage>
        <taxon>Bacteria</taxon>
        <taxon>Pseudomonadati</taxon>
        <taxon>Candidatus Auribacterota</taxon>
        <taxon>Candidatus Auribacteria</taxon>
        <taxon>Candidatus Auribacterales</taxon>
        <taxon>Candidatus Auribacteraceae</taxon>
        <taxon>Candidatus Auribacter</taxon>
    </lineage>
</organism>
<evidence type="ECO:0000313" key="2">
    <source>
        <dbReference type="EMBL" id="RJP60254.1"/>
    </source>
</evidence>
<proteinExistence type="predicted"/>
<reference evidence="2 3" key="1">
    <citation type="journal article" date="2017" name="ISME J.">
        <title>Energy and carbon metabolisms in a deep terrestrial subsurface fluid microbial community.</title>
        <authorList>
            <person name="Momper L."/>
            <person name="Jungbluth S.P."/>
            <person name="Lee M.D."/>
            <person name="Amend J.P."/>
        </authorList>
    </citation>
    <scope>NUCLEOTIDE SEQUENCE [LARGE SCALE GENOMIC DNA]</scope>
    <source>
        <strain evidence="2">SURF_26</strain>
    </source>
</reference>
<gene>
    <name evidence="2" type="ORF">C4541_04195</name>
</gene>
<dbReference type="AlphaFoldDB" id="A0A3A4R2D2"/>